<dbReference type="AlphaFoldDB" id="A0A9Q3YMU2"/>
<comment type="caution">
    <text evidence="1">The sequence shown here is derived from an EMBL/GenBank/DDBJ whole genome shotgun (WGS) entry which is preliminary data.</text>
</comment>
<keyword evidence="2" id="KW-1185">Reference proteome</keyword>
<proteinExistence type="predicted"/>
<reference evidence="1" key="1">
    <citation type="submission" date="2021-10" db="EMBL/GenBank/DDBJ databases">
        <title>The diversity and Nitrogen Metabolism of Culturable Nitrate-Utilizing Bacteria Within the Oxygen Minimum Zone of the Changjiang (Yangtze River)Estuary.</title>
        <authorList>
            <person name="Zhang D."/>
            <person name="Zheng J."/>
            <person name="Liu S."/>
            <person name="He W."/>
        </authorList>
    </citation>
    <scope>NUCLEOTIDE SEQUENCE</scope>
    <source>
        <strain evidence="1">FXH-223</strain>
    </source>
</reference>
<evidence type="ECO:0000313" key="1">
    <source>
        <dbReference type="EMBL" id="MCC4307951.1"/>
    </source>
</evidence>
<gene>
    <name evidence="1" type="ORF">LL252_05150</name>
</gene>
<protein>
    <submittedName>
        <fullName evidence="1">Uncharacterized protein</fullName>
    </submittedName>
</protein>
<organism evidence="1 2">
    <name type="scientific">Alloalcanivorax marinus</name>
    <dbReference type="NCBI Taxonomy" id="1177169"/>
    <lineage>
        <taxon>Bacteria</taxon>
        <taxon>Pseudomonadati</taxon>
        <taxon>Pseudomonadota</taxon>
        <taxon>Gammaproteobacteria</taxon>
        <taxon>Oceanospirillales</taxon>
        <taxon>Alcanivoracaceae</taxon>
        <taxon>Alloalcanivorax</taxon>
    </lineage>
</organism>
<evidence type="ECO:0000313" key="2">
    <source>
        <dbReference type="Proteomes" id="UP001108027"/>
    </source>
</evidence>
<dbReference type="RefSeq" id="WP_228233299.1">
    <property type="nucleotide sequence ID" value="NZ_JAJGNA010000004.1"/>
</dbReference>
<name>A0A9Q3YMU2_9GAMM</name>
<dbReference type="Proteomes" id="UP001108027">
    <property type="component" value="Unassembled WGS sequence"/>
</dbReference>
<dbReference type="EMBL" id="JAJGNA010000004">
    <property type="protein sequence ID" value="MCC4307951.1"/>
    <property type="molecule type" value="Genomic_DNA"/>
</dbReference>
<accession>A0A9Q3YMU2</accession>
<sequence length="128" mass="14080">MWPRRLELSASRYPARLRLAAVLVAWWALAASALPLSVAVLPGLAALIAARRWRPASPARVAVSPEGLRLLLRDGRRVAVAAPFRTVLKARWLAVHCPRVGWVWVFPDQIGAAAVTSLRQVLLLGRRP</sequence>